<dbReference type="AlphaFoldDB" id="A0A165CPQ1"/>
<keyword evidence="3" id="KW-1185">Reference proteome</keyword>
<dbReference type="InParanoid" id="A0A165CPQ1"/>
<dbReference type="InterPro" id="IPR010998">
    <property type="entry name" value="Integrase_recombinase_N"/>
</dbReference>
<dbReference type="Proteomes" id="UP000077266">
    <property type="component" value="Unassembled WGS sequence"/>
</dbReference>
<feature type="non-terminal residue" evidence="2">
    <location>
        <position position="1"/>
    </location>
</feature>
<feature type="non-terminal residue" evidence="2">
    <location>
        <position position="187"/>
    </location>
</feature>
<protein>
    <recommendedName>
        <fullName evidence="4">DNA breaking-rejoining enzyme</fullName>
    </recommendedName>
</protein>
<sequence>GVTKGTQKNYGGARAHFAQWACAERLALDKRAPVPEPVLCAYAASMAGICAGGTARTRLAGLRFWHERQGLAWLGSARLLRILKAVALATPHTSRRDERPPVTEAMLDHALDALDANRPFDVCVAAAMLVMFWCQLRSGEILSATRAYDFSVLPAVKGLRLRAEAGGNLDRVTSALWLPRTKVERSG</sequence>
<dbReference type="Gene3D" id="1.10.150.130">
    <property type="match status" value="1"/>
</dbReference>
<keyword evidence="1" id="KW-0238">DNA-binding</keyword>
<dbReference type="EMBL" id="KV426300">
    <property type="protein sequence ID" value="KZV82865.1"/>
    <property type="molecule type" value="Genomic_DNA"/>
</dbReference>
<gene>
    <name evidence="2" type="ORF">EXIGLDRAFT_592185</name>
</gene>
<dbReference type="SUPFAM" id="SSF47823">
    <property type="entry name" value="lambda integrase-like, N-terminal domain"/>
    <property type="match status" value="1"/>
</dbReference>
<evidence type="ECO:0008006" key="4">
    <source>
        <dbReference type="Google" id="ProtNLM"/>
    </source>
</evidence>
<dbReference type="OrthoDB" id="3254696at2759"/>
<name>A0A165CPQ1_EXIGL</name>
<dbReference type="STRING" id="1314781.A0A165CPQ1"/>
<evidence type="ECO:0000313" key="2">
    <source>
        <dbReference type="EMBL" id="KZV82865.1"/>
    </source>
</evidence>
<evidence type="ECO:0000256" key="1">
    <source>
        <dbReference type="ARBA" id="ARBA00023125"/>
    </source>
</evidence>
<accession>A0A165CPQ1</accession>
<proteinExistence type="predicted"/>
<evidence type="ECO:0000313" key="3">
    <source>
        <dbReference type="Proteomes" id="UP000077266"/>
    </source>
</evidence>
<reference evidence="2 3" key="1">
    <citation type="journal article" date="2016" name="Mol. Biol. Evol.">
        <title>Comparative Genomics of Early-Diverging Mushroom-Forming Fungi Provides Insights into the Origins of Lignocellulose Decay Capabilities.</title>
        <authorList>
            <person name="Nagy L.G."/>
            <person name="Riley R."/>
            <person name="Tritt A."/>
            <person name="Adam C."/>
            <person name="Daum C."/>
            <person name="Floudas D."/>
            <person name="Sun H."/>
            <person name="Yadav J.S."/>
            <person name="Pangilinan J."/>
            <person name="Larsson K.H."/>
            <person name="Matsuura K."/>
            <person name="Barry K."/>
            <person name="Labutti K."/>
            <person name="Kuo R."/>
            <person name="Ohm R.A."/>
            <person name="Bhattacharya S.S."/>
            <person name="Shirouzu T."/>
            <person name="Yoshinaga Y."/>
            <person name="Martin F.M."/>
            <person name="Grigoriev I.V."/>
            <person name="Hibbett D.S."/>
        </authorList>
    </citation>
    <scope>NUCLEOTIDE SEQUENCE [LARGE SCALE GENOMIC DNA]</scope>
    <source>
        <strain evidence="2 3">HHB12029</strain>
    </source>
</reference>
<dbReference type="GO" id="GO:0003677">
    <property type="term" value="F:DNA binding"/>
    <property type="evidence" value="ECO:0007669"/>
    <property type="project" value="UniProtKB-KW"/>
</dbReference>
<organism evidence="2 3">
    <name type="scientific">Exidia glandulosa HHB12029</name>
    <dbReference type="NCBI Taxonomy" id="1314781"/>
    <lineage>
        <taxon>Eukaryota</taxon>
        <taxon>Fungi</taxon>
        <taxon>Dikarya</taxon>
        <taxon>Basidiomycota</taxon>
        <taxon>Agaricomycotina</taxon>
        <taxon>Agaricomycetes</taxon>
        <taxon>Auriculariales</taxon>
        <taxon>Exidiaceae</taxon>
        <taxon>Exidia</taxon>
    </lineage>
</organism>